<evidence type="ECO:0000256" key="5">
    <source>
        <dbReference type="ARBA" id="ARBA00022679"/>
    </source>
</evidence>
<evidence type="ECO:0000313" key="11">
    <source>
        <dbReference type="Proteomes" id="UP000030669"/>
    </source>
</evidence>
<evidence type="ECO:0000256" key="1">
    <source>
        <dbReference type="ARBA" id="ARBA00004604"/>
    </source>
</evidence>
<dbReference type="GeneID" id="19308119"/>
<keyword evidence="4 8" id="KW-0489">Methyltransferase</keyword>
<dbReference type="Gene3D" id="1.10.10.2150">
    <property type="entry name" value="Ribosomal RNA-processing protein 8, N-terminal domain"/>
    <property type="match status" value="1"/>
</dbReference>
<evidence type="ECO:0000313" key="10">
    <source>
        <dbReference type="EMBL" id="EPQ59352.1"/>
    </source>
</evidence>
<feature type="compositionally biased region" description="Basic and acidic residues" evidence="9">
    <location>
        <begin position="88"/>
        <end position="100"/>
    </location>
</feature>
<reference evidence="10 11" key="1">
    <citation type="journal article" date="2012" name="Science">
        <title>The Paleozoic origin of enzymatic lignin decomposition reconstructed from 31 fungal genomes.</title>
        <authorList>
            <person name="Floudas D."/>
            <person name="Binder M."/>
            <person name="Riley R."/>
            <person name="Barry K."/>
            <person name="Blanchette R.A."/>
            <person name="Henrissat B."/>
            <person name="Martinez A.T."/>
            <person name="Otillar R."/>
            <person name="Spatafora J.W."/>
            <person name="Yadav J.S."/>
            <person name="Aerts A."/>
            <person name="Benoit I."/>
            <person name="Boyd A."/>
            <person name="Carlson A."/>
            <person name="Copeland A."/>
            <person name="Coutinho P.M."/>
            <person name="de Vries R.P."/>
            <person name="Ferreira P."/>
            <person name="Findley K."/>
            <person name="Foster B."/>
            <person name="Gaskell J."/>
            <person name="Glotzer D."/>
            <person name="Gorecki P."/>
            <person name="Heitman J."/>
            <person name="Hesse C."/>
            <person name="Hori C."/>
            <person name="Igarashi K."/>
            <person name="Jurgens J.A."/>
            <person name="Kallen N."/>
            <person name="Kersten P."/>
            <person name="Kohler A."/>
            <person name="Kuees U."/>
            <person name="Kumar T.K.A."/>
            <person name="Kuo A."/>
            <person name="LaButti K."/>
            <person name="Larrondo L.F."/>
            <person name="Lindquist E."/>
            <person name="Ling A."/>
            <person name="Lombard V."/>
            <person name="Lucas S."/>
            <person name="Lundell T."/>
            <person name="Martin R."/>
            <person name="McLaughlin D.J."/>
            <person name="Morgenstern I."/>
            <person name="Morin E."/>
            <person name="Murat C."/>
            <person name="Nagy L.G."/>
            <person name="Nolan M."/>
            <person name="Ohm R.A."/>
            <person name="Patyshakuliyeva A."/>
            <person name="Rokas A."/>
            <person name="Ruiz-Duenas F.J."/>
            <person name="Sabat G."/>
            <person name="Salamov A."/>
            <person name="Samejima M."/>
            <person name="Schmutz J."/>
            <person name="Slot J.C."/>
            <person name="St John F."/>
            <person name="Stenlid J."/>
            <person name="Sun H."/>
            <person name="Sun S."/>
            <person name="Syed K."/>
            <person name="Tsang A."/>
            <person name="Wiebenga A."/>
            <person name="Young D."/>
            <person name="Pisabarro A."/>
            <person name="Eastwood D.C."/>
            <person name="Martin F."/>
            <person name="Cullen D."/>
            <person name="Grigoriev I.V."/>
            <person name="Hibbett D.S."/>
        </authorList>
    </citation>
    <scope>NUCLEOTIDE SEQUENCE [LARGE SCALE GENOMIC DNA]</scope>
    <source>
        <strain evidence="10 11">ATCC 11539</strain>
    </source>
</reference>
<protein>
    <recommendedName>
        <fullName evidence="8">Ribosomal RNA-processing protein 8</fullName>
        <ecNumber evidence="8">2.1.1.-</ecNumber>
    </recommendedName>
</protein>
<proteinExistence type="inferred from homology"/>
<dbReference type="InterPro" id="IPR007823">
    <property type="entry name" value="RRP8"/>
</dbReference>
<dbReference type="Proteomes" id="UP000030669">
    <property type="component" value="Unassembled WGS sequence"/>
</dbReference>
<dbReference type="HOGENOM" id="CLU_027694_2_2_1"/>
<dbReference type="InterPro" id="IPR029063">
    <property type="entry name" value="SAM-dependent_MTases_sf"/>
</dbReference>
<dbReference type="GO" id="GO:0005730">
    <property type="term" value="C:nucleolus"/>
    <property type="evidence" value="ECO:0007669"/>
    <property type="project" value="UniProtKB-SubCell"/>
</dbReference>
<comment type="similarity">
    <text evidence="2 8">Belongs to the methyltransferase superfamily. RRP8 family.</text>
</comment>
<evidence type="ECO:0000256" key="7">
    <source>
        <dbReference type="ARBA" id="ARBA00023242"/>
    </source>
</evidence>
<sequence length="374" mass="40840">MSLFEVPGWSVPAAPVSTAKSNRKRKRPGSQAPTDKLEAAASNVEELMRKLDEGGEGAKDRKGKKRKTSGAGVKKQRAPSSQSAPDTSDTRVSRSPERKHEPPKRKDKGPSQAAVTKDSNPAAGSTPSKSKTSRTAPGLTDLQAKMKQSLDGARFRQTLYKSDSGHAYQMMREDPEVFEEYHKGFRHQVQSWPANPVSHYIQSLSAYPPKTVIADLGCGDAALAKALVPKGLTVLSFDLVSDGKYVVEADICATVPLPGSEAAEGEGQVVDVVVCALSLMGTNWPGCIREAWRVLKADGELKIAEVASRFTDVEAFVSLISSVGFKLKSKDDRNTHFTLFEFRKIARKSAMSEKEWSKIMSRGSLLKPCEYKRR</sequence>
<dbReference type="RefSeq" id="XP_007862373.1">
    <property type="nucleotide sequence ID" value="XM_007864182.1"/>
</dbReference>
<dbReference type="PANTHER" id="PTHR12787:SF0">
    <property type="entry name" value="RIBOSOMAL RNA-PROCESSING PROTEIN 8"/>
    <property type="match status" value="1"/>
</dbReference>
<keyword evidence="3 8" id="KW-0698">rRNA processing</keyword>
<dbReference type="KEGG" id="gtr:GLOTRDRAFT_70699"/>
<keyword evidence="6 8" id="KW-0949">S-adenosyl-L-methionine</keyword>
<dbReference type="EMBL" id="KB469297">
    <property type="protein sequence ID" value="EPQ59352.1"/>
    <property type="molecule type" value="Genomic_DNA"/>
</dbReference>
<comment type="subcellular location">
    <subcellularLocation>
        <location evidence="1 8">Nucleus</location>
        <location evidence="1 8">Nucleolus</location>
    </subcellularLocation>
</comment>
<evidence type="ECO:0000256" key="2">
    <source>
        <dbReference type="ARBA" id="ARBA00006301"/>
    </source>
</evidence>
<dbReference type="OrthoDB" id="10258825at2759"/>
<keyword evidence="7 8" id="KW-0539">Nucleus</keyword>
<gene>
    <name evidence="10" type="ORF">GLOTRDRAFT_70699</name>
</gene>
<name>S7QJ05_GLOTA</name>
<dbReference type="AlphaFoldDB" id="S7QJ05"/>
<dbReference type="GO" id="GO:0016433">
    <property type="term" value="F:rRNA (adenine) methyltransferase activity"/>
    <property type="evidence" value="ECO:0007669"/>
    <property type="project" value="TreeGrafter"/>
</dbReference>
<feature type="compositionally biased region" description="Basic and acidic residues" evidence="9">
    <location>
        <begin position="46"/>
        <end position="60"/>
    </location>
</feature>
<feature type="compositionally biased region" description="Polar residues" evidence="9">
    <location>
        <begin position="113"/>
        <end position="135"/>
    </location>
</feature>
<dbReference type="SUPFAM" id="SSF53335">
    <property type="entry name" value="S-adenosyl-L-methionine-dependent methyltransferases"/>
    <property type="match status" value="1"/>
</dbReference>
<evidence type="ECO:0000256" key="8">
    <source>
        <dbReference type="RuleBase" id="RU365074"/>
    </source>
</evidence>
<evidence type="ECO:0000256" key="9">
    <source>
        <dbReference type="SAM" id="MobiDB-lite"/>
    </source>
</evidence>
<evidence type="ECO:0000256" key="3">
    <source>
        <dbReference type="ARBA" id="ARBA00022552"/>
    </source>
</evidence>
<dbReference type="EC" id="2.1.1.-" evidence="8"/>
<dbReference type="InterPro" id="IPR042036">
    <property type="entry name" value="RRP8_N"/>
</dbReference>
<keyword evidence="11" id="KW-1185">Reference proteome</keyword>
<organism evidence="10 11">
    <name type="scientific">Gloeophyllum trabeum (strain ATCC 11539 / FP-39264 / Madison 617)</name>
    <name type="common">Brown rot fungus</name>
    <dbReference type="NCBI Taxonomy" id="670483"/>
    <lineage>
        <taxon>Eukaryota</taxon>
        <taxon>Fungi</taxon>
        <taxon>Dikarya</taxon>
        <taxon>Basidiomycota</taxon>
        <taxon>Agaricomycotina</taxon>
        <taxon>Agaricomycetes</taxon>
        <taxon>Gloeophyllales</taxon>
        <taxon>Gloeophyllaceae</taxon>
        <taxon>Gloeophyllum</taxon>
    </lineage>
</organism>
<dbReference type="STRING" id="670483.S7QJ05"/>
<feature type="region of interest" description="Disordered" evidence="9">
    <location>
        <begin position="1"/>
        <end position="141"/>
    </location>
</feature>
<evidence type="ECO:0000256" key="6">
    <source>
        <dbReference type="ARBA" id="ARBA00022691"/>
    </source>
</evidence>
<dbReference type="PANTHER" id="PTHR12787">
    <property type="entry name" value="RIBOSOMAL RNA-PROCESSING PROTEIN 8"/>
    <property type="match status" value="1"/>
</dbReference>
<feature type="compositionally biased region" description="Polar residues" evidence="9">
    <location>
        <begin position="78"/>
        <end position="87"/>
    </location>
</feature>
<dbReference type="eggNOG" id="KOG3045">
    <property type="taxonomic scope" value="Eukaryota"/>
</dbReference>
<dbReference type="GO" id="GO:0042273">
    <property type="term" value="P:ribosomal large subunit biogenesis"/>
    <property type="evidence" value="ECO:0007669"/>
    <property type="project" value="TreeGrafter"/>
</dbReference>
<dbReference type="Gene3D" id="3.40.50.150">
    <property type="entry name" value="Vaccinia Virus protein VP39"/>
    <property type="match status" value="1"/>
</dbReference>
<dbReference type="OMA" id="GNVDEMY"/>
<comment type="function">
    <text evidence="8">S-adenosyl-L-methionine-dependent methyltransferase that specifically methylates the N(1) position of adenine in helix 25.1 in 25S rRNA. Required both for ribosomal 40S and 60S subunits biogenesis. Required for efficient pre-rRNA cleavage at site A2.</text>
</comment>
<evidence type="ECO:0000256" key="4">
    <source>
        <dbReference type="ARBA" id="ARBA00022603"/>
    </source>
</evidence>
<dbReference type="Pfam" id="PF05148">
    <property type="entry name" value="Methyltransf_8"/>
    <property type="match status" value="1"/>
</dbReference>
<keyword evidence="5 8" id="KW-0808">Transferase</keyword>
<accession>S7QJ05</accession>